<gene>
    <name evidence="3" type="ORF">N5A92_01605</name>
</gene>
<evidence type="ECO:0000256" key="1">
    <source>
        <dbReference type="SAM" id="SignalP"/>
    </source>
</evidence>
<dbReference type="EMBL" id="JAOCZP010000001">
    <property type="protein sequence ID" value="MCT7373744.1"/>
    <property type="molecule type" value="Genomic_DNA"/>
</dbReference>
<dbReference type="SUPFAM" id="SSF55797">
    <property type="entry name" value="PR-1-like"/>
    <property type="match status" value="1"/>
</dbReference>
<sequence>MFPFRFPLPLLVLFVTLSAAATMARAAELEELRARALSLVNQAREAHGLNSLEGSDLLDEVAQNHAEDMLERDYYAHVSPEGETVQDRFRDQGGSRWKLVAENIATCSGCPTPASLERVEQFQEGWMDSPEHRKNILAEGLESFGFGIAGSNGTIYAVQTFAGPGEPPGLAPDEEPVALSPGEQTQEAAQAVNRLREREGLNPVEPSKALSEVARQLLPEDGTADSLIDRPDSLFDLLPEDQAANWSSLDVLAAACGGCGTQPTAADIRSFIEQWSSNPQNDQAVLQQDLTDMGFAMLANGEGRKVAVSLLGQRRPR</sequence>
<dbReference type="PANTHER" id="PTHR31157:SF1">
    <property type="entry name" value="SCP DOMAIN-CONTAINING PROTEIN"/>
    <property type="match status" value="1"/>
</dbReference>
<dbReference type="InterPro" id="IPR035940">
    <property type="entry name" value="CAP_sf"/>
</dbReference>
<comment type="caution">
    <text evidence="3">The sequence shown here is derived from an EMBL/GenBank/DDBJ whole genome shotgun (WGS) entry which is preliminary data.</text>
</comment>
<reference evidence="3 4" key="1">
    <citation type="submission" date="2022-09" db="EMBL/GenBank/DDBJ databases">
        <title>Chelativorans salina sp. nov., a novel slightly halophilic bacterium isolated from a saline lake sediment enrichment.</title>
        <authorList>
            <person name="Gao L."/>
            <person name="Fang B.-Z."/>
            <person name="Li W.-J."/>
        </authorList>
    </citation>
    <scope>NUCLEOTIDE SEQUENCE [LARGE SCALE GENOMIC DNA]</scope>
    <source>
        <strain evidence="3 4">EGI FJ00035</strain>
    </source>
</reference>
<feature type="signal peptide" evidence="1">
    <location>
        <begin position="1"/>
        <end position="26"/>
    </location>
</feature>
<dbReference type="Proteomes" id="UP001320831">
    <property type="component" value="Unassembled WGS sequence"/>
</dbReference>
<feature type="chain" id="PRO_5047529780" evidence="1">
    <location>
        <begin position="27"/>
        <end position="317"/>
    </location>
</feature>
<dbReference type="Gene3D" id="3.40.33.10">
    <property type="entry name" value="CAP"/>
    <property type="match status" value="2"/>
</dbReference>
<dbReference type="Pfam" id="PF00188">
    <property type="entry name" value="CAP"/>
    <property type="match status" value="1"/>
</dbReference>
<protein>
    <submittedName>
        <fullName evidence="3">CAP domain-containing protein</fullName>
    </submittedName>
</protein>
<accession>A0ABT2LKM7</accession>
<name>A0ABT2LKM7_9HYPH</name>
<feature type="domain" description="SCP" evidence="2">
    <location>
        <begin position="37"/>
        <end position="161"/>
    </location>
</feature>
<keyword evidence="4" id="KW-1185">Reference proteome</keyword>
<evidence type="ECO:0000259" key="2">
    <source>
        <dbReference type="Pfam" id="PF00188"/>
    </source>
</evidence>
<dbReference type="PANTHER" id="PTHR31157">
    <property type="entry name" value="SCP DOMAIN-CONTAINING PROTEIN"/>
    <property type="match status" value="1"/>
</dbReference>
<organism evidence="3 4">
    <name type="scientific">Chelativorans salis</name>
    <dbReference type="NCBI Taxonomy" id="2978478"/>
    <lineage>
        <taxon>Bacteria</taxon>
        <taxon>Pseudomonadati</taxon>
        <taxon>Pseudomonadota</taxon>
        <taxon>Alphaproteobacteria</taxon>
        <taxon>Hyphomicrobiales</taxon>
        <taxon>Phyllobacteriaceae</taxon>
        <taxon>Chelativorans</taxon>
    </lineage>
</organism>
<dbReference type="CDD" id="cd05379">
    <property type="entry name" value="CAP_bacterial"/>
    <property type="match status" value="1"/>
</dbReference>
<dbReference type="RefSeq" id="WP_260900070.1">
    <property type="nucleotide sequence ID" value="NZ_JAOCZP010000001.1"/>
</dbReference>
<evidence type="ECO:0000313" key="4">
    <source>
        <dbReference type="Proteomes" id="UP001320831"/>
    </source>
</evidence>
<proteinExistence type="predicted"/>
<evidence type="ECO:0000313" key="3">
    <source>
        <dbReference type="EMBL" id="MCT7373744.1"/>
    </source>
</evidence>
<dbReference type="InterPro" id="IPR014044">
    <property type="entry name" value="CAP_dom"/>
</dbReference>
<keyword evidence="1" id="KW-0732">Signal</keyword>